<reference evidence="2" key="1">
    <citation type="journal article" date="2021" name="Microb. Physiol.">
        <title>Proteogenomic Insights into the Physiology of Marine, Sulfate-Reducing, Filamentous Desulfonema limicola and Desulfonema magnum.</title>
        <authorList>
            <person name="Schnaars V."/>
            <person name="Wohlbrand L."/>
            <person name="Scheve S."/>
            <person name="Hinrichs C."/>
            <person name="Reinhardt R."/>
            <person name="Rabus R."/>
        </authorList>
    </citation>
    <scope>NUCLEOTIDE SEQUENCE</scope>
    <source>
        <strain evidence="2">5ac10</strain>
    </source>
</reference>
<evidence type="ECO:0000313" key="3">
    <source>
        <dbReference type="Proteomes" id="UP000663720"/>
    </source>
</evidence>
<accession>A0A975BE66</accession>
<evidence type="ECO:0000256" key="1">
    <source>
        <dbReference type="SAM" id="SignalP"/>
    </source>
</evidence>
<protein>
    <submittedName>
        <fullName evidence="2">Uncharacterized protein</fullName>
    </submittedName>
</protein>
<dbReference type="Proteomes" id="UP000663720">
    <property type="component" value="Chromosome"/>
</dbReference>
<evidence type="ECO:0000313" key="2">
    <source>
        <dbReference type="EMBL" id="QTA83455.1"/>
    </source>
</evidence>
<name>A0A975BE66_9BACT</name>
<feature type="chain" id="PRO_5038092386" evidence="1">
    <location>
        <begin position="25"/>
        <end position="820"/>
    </location>
</feature>
<dbReference type="RefSeq" id="WP_207689306.1">
    <property type="nucleotide sequence ID" value="NZ_CP061799.1"/>
</dbReference>
<feature type="signal peptide" evidence="1">
    <location>
        <begin position="1"/>
        <end position="24"/>
    </location>
</feature>
<proteinExistence type="predicted"/>
<dbReference type="AlphaFoldDB" id="A0A975BE66"/>
<keyword evidence="1" id="KW-0732">Signal</keyword>
<organism evidence="2 3">
    <name type="scientific">Desulfonema limicola</name>
    <dbReference type="NCBI Taxonomy" id="45656"/>
    <lineage>
        <taxon>Bacteria</taxon>
        <taxon>Pseudomonadati</taxon>
        <taxon>Thermodesulfobacteriota</taxon>
        <taxon>Desulfobacteria</taxon>
        <taxon>Desulfobacterales</taxon>
        <taxon>Desulfococcaceae</taxon>
        <taxon>Desulfonema</taxon>
    </lineage>
</organism>
<dbReference type="EMBL" id="CP061799">
    <property type="protein sequence ID" value="QTA83455.1"/>
    <property type="molecule type" value="Genomic_DNA"/>
</dbReference>
<sequence length="820" mass="93735">MKPACKIFFIVLSLLLLLASNVFSADSAEDKIVMESFEITNSTIMVKRSLSYGLFSEPEPKSDGTKTEFEYYGHKRTKEDIINYYFIKTQLLEGKNGFLGTVPINDVDLSKDGKYYLYTEFTNISAPAVMNYLIPIGMLIDVLSSSNEVKPNQKLKELIDDIKKSVYKAQYYSDVLSIFFTPLQIFVVDLNALGEDHPLRPIINDIFNVKTTIDKYLGTIDTNIIIQNIQDLKEREKEINIRNNARALSVSKILGLGDNAFEELKKDLSGYDYKKAIIRYLVDEMLETIAFDARINNNTYDALGIRLPKSIECKTCDNRKFPKSSYMPVDYAVELIMNLLNENKKERNEFIEDNKEMYILLGTKMLTSQNTQLIVERLKDNFKSLAKIGSFLNAIQGKVAQFNSAQLRGAAEYILDLFICEMKNQLEGIEMDIVRNLITYLVPGAGNAKAVIKVAEATNSIGKFTYDAFTAPRVIPIIVENGKPKFSFFSDLLELNKFSYLRCPNELNDFDPENTVSDAKFPSYFLYGTGYEEDIQKSYSDINNRTSTLVGEGVTFSYDFEIGAYDTRGDDIKKYVSETYDDGWDDPFFSVNYKVLKYKDDDLTTIPEIFISPITDTENKIESGGMTFFFKGSADFFKKSESGVPFIANKEAKKFIYFSFKDLFVESLKDEVTWWGQVNGVWFDNYKKNKGICLQSPGIFSIHSKIDLTEKEADGLTFGDDHKLFVMAKIRDKDQQLTDENKDRLLPRIDHYDITYNEDIATYFIDIYLTSEPLRDVLFSIYDISKKETDYDLGVSIKIPKGEKYIKASLPTSGLLTWNV</sequence>
<keyword evidence="3" id="KW-1185">Reference proteome</keyword>
<dbReference type="KEGG" id="dli:dnl_58630"/>
<gene>
    <name evidence="2" type="ORF">dnl_58630</name>
</gene>